<feature type="domain" description="Barstar (barnase inhibitor)" evidence="2">
    <location>
        <begin position="37"/>
        <end position="131"/>
    </location>
</feature>
<accession>A0A024JVW0</accession>
<dbReference type="EMBL" id="LQPY01000028">
    <property type="protein sequence ID" value="ORX02077.1"/>
    <property type="molecule type" value="Genomic_DNA"/>
</dbReference>
<dbReference type="OrthoDB" id="5184890at2"/>
<sequence>MAHTLNIDEFLRQAADRGPCVGIRAESPLAPLAGIEVRSVEGADITTVDAIYDAFAEAWDFPQWFGRNADAFDDFMRDLDNMVSAGTGRPPPRGYLTEITNAHLILANQLEVFRWFANAMPFYRDYYRDELSPPAAFGVLLSTPADKIREVRERWVSVGVEVAALDA</sequence>
<dbReference type="EMBL" id="HG964446">
    <property type="protein sequence ID" value="CDO87736.1"/>
    <property type="molecule type" value="Genomic_DNA"/>
</dbReference>
<reference evidence="3" key="1">
    <citation type="journal article" date="2014" name="Genome Announc.">
        <title>Draft Genome Sequence of Mycobacterium triplex DSM 44626.</title>
        <authorList>
            <person name="Sassi M."/>
            <person name="Croce O."/>
            <person name="Robert C."/>
            <person name="Raoult D."/>
            <person name="Drancourt M."/>
        </authorList>
    </citation>
    <scope>NUCLEOTIDE SEQUENCE [LARGE SCALE GENOMIC DNA]</scope>
    <source>
        <strain evidence="3">DSM 44626</strain>
    </source>
</reference>
<gene>
    <name evidence="4" type="ORF">AWC29_21300</name>
    <name evidence="3" type="ORF">BN973_02092</name>
</gene>
<evidence type="ECO:0000313" key="3">
    <source>
        <dbReference type="EMBL" id="CDO87736.1"/>
    </source>
</evidence>
<reference evidence="4 5" key="3">
    <citation type="submission" date="2016-01" db="EMBL/GenBank/DDBJ databases">
        <title>The new phylogeny of the genus Mycobacterium.</title>
        <authorList>
            <person name="Tarcisio F."/>
            <person name="Conor M."/>
            <person name="Antonella G."/>
            <person name="Elisabetta G."/>
            <person name="Giulia F.S."/>
            <person name="Sara T."/>
            <person name="Anna F."/>
            <person name="Clotilde B."/>
            <person name="Roberto B."/>
            <person name="Veronica D.S."/>
            <person name="Fabio R."/>
            <person name="Monica P."/>
            <person name="Olivier J."/>
            <person name="Enrico T."/>
            <person name="Nicola S."/>
        </authorList>
    </citation>
    <scope>NUCLEOTIDE SEQUENCE [LARGE SCALE GENOMIC DNA]</scope>
    <source>
        <strain evidence="4 5">DSM 44626</strain>
    </source>
</reference>
<evidence type="ECO:0000256" key="1">
    <source>
        <dbReference type="ARBA" id="ARBA00006845"/>
    </source>
</evidence>
<name>A0A024JVW0_9MYCO</name>
<dbReference type="SUPFAM" id="SSF52038">
    <property type="entry name" value="Barstar-related"/>
    <property type="match status" value="1"/>
</dbReference>
<dbReference type="Proteomes" id="UP000193710">
    <property type="component" value="Unassembled WGS sequence"/>
</dbReference>
<dbReference type="Pfam" id="PF01337">
    <property type="entry name" value="Barstar"/>
    <property type="match status" value="1"/>
</dbReference>
<evidence type="ECO:0000259" key="2">
    <source>
        <dbReference type="Pfam" id="PF01337"/>
    </source>
</evidence>
<keyword evidence="5" id="KW-1185">Reference proteome</keyword>
<dbReference type="AlphaFoldDB" id="A0A024JVW0"/>
<dbReference type="InterPro" id="IPR035905">
    <property type="entry name" value="Barstar-like_sf"/>
</dbReference>
<dbReference type="RefSeq" id="WP_036467847.1">
    <property type="nucleotide sequence ID" value="NZ_HG964446.1"/>
</dbReference>
<dbReference type="HOGENOM" id="CLU_1600374_0_0_11"/>
<dbReference type="InterPro" id="IPR000468">
    <property type="entry name" value="Barstar"/>
</dbReference>
<proteinExistence type="inferred from homology"/>
<dbReference type="Proteomes" id="UP000028880">
    <property type="component" value="Unassembled WGS sequence"/>
</dbReference>
<dbReference type="Gene3D" id="3.30.370.10">
    <property type="entry name" value="Barstar-like"/>
    <property type="match status" value="1"/>
</dbReference>
<reference evidence="3" key="2">
    <citation type="submission" date="2014-04" db="EMBL/GenBank/DDBJ databases">
        <authorList>
            <person name="Xu Y.W."/>
            <person name="Yang Q."/>
        </authorList>
    </citation>
    <scope>NUCLEOTIDE SEQUENCE</scope>
    <source>
        <strain evidence="3">DSM 44626</strain>
    </source>
</reference>
<protein>
    <submittedName>
        <fullName evidence="3">Barstar (Barnase inhibitor)</fullName>
    </submittedName>
</protein>
<organism evidence="3">
    <name type="scientific">Mycobacterium triplex</name>
    <dbReference type="NCBI Taxonomy" id="47839"/>
    <lineage>
        <taxon>Bacteria</taxon>
        <taxon>Bacillati</taxon>
        <taxon>Actinomycetota</taxon>
        <taxon>Actinomycetes</taxon>
        <taxon>Mycobacteriales</taxon>
        <taxon>Mycobacteriaceae</taxon>
        <taxon>Mycobacterium</taxon>
        <taxon>Mycobacterium simiae complex</taxon>
    </lineage>
</organism>
<comment type="similarity">
    <text evidence="1">Belongs to the barstar family.</text>
</comment>
<evidence type="ECO:0000313" key="4">
    <source>
        <dbReference type="EMBL" id="ORX02077.1"/>
    </source>
</evidence>
<evidence type="ECO:0000313" key="5">
    <source>
        <dbReference type="Proteomes" id="UP000193710"/>
    </source>
</evidence>